<protein>
    <recommendedName>
        <fullName evidence="3">Ribbon-helix-helix protein CopG domain-containing protein</fullName>
    </recommendedName>
</protein>
<dbReference type="EMBL" id="MHCA01000040">
    <property type="protein sequence ID" value="OGY11291.1"/>
    <property type="molecule type" value="Genomic_DNA"/>
</dbReference>
<dbReference type="AlphaFoldDB" id="A0A1G1V7N5"/>
<organism evidence="1 2">
    <name type="scientific">Candidatus Blackburnbacteria bacterium RIFCSPHIGHO2_12_FULL_41_13b</name>
    <dbReference type="NCBI Taxonomy" id="1797517"/>
    <lineage>
        <taxon>Bacteria</taxon>
        <taxon>Candidatus Blackburniibacteriota</taxon>
    </lineage>
</organism>
<reference evidence="1 2" key="1">
    <citation type="journal article" date="2016" name="Nat. Commun.">
        <title>Thousands of microbial genomes shed light on interconnected biogeochemical processes in an aquifer system.</title>
        <authorList>
            <person name="Anantharaman K."/>
            <person name="Brown C.T."/>
            <person name="Hug L.A."/>
            <person name="Sharon I."/>
            <person name="Castelle C.J."/>
            <person name="Probst A.J."/>
            <person name="Thomas B.C."/>
            <person name="Singh A."/>
            <person name="Wilkins M.J."/>
            <person name="Karaoz U."/>
            <person name="Brodie E.L."/>
            <person name="Williams K.H."/>
            <person name="Hubbard S.S."/>
            <person name="Banfield J.F."/>
        </authorList>
    </citation>
    <scope>NUCLEOTIDE SEQUENCE [LARGE SCALE GENOMIC DNA]</scope>
</reference>
<dbReference type="Proteomes" id="UP000178272">
    <property type="component" value="Unassembled WGS sequence"/>
</dbReference>
<evidence type="ECO:0000313" key="1">
    <source>
        <dbReference type="EMBL" id="OGY11291.1"/>
    </source>
</evidence>
<accession>A0A1G1V7N5</accession>
<dbReference type="STRING" id="1797517.A3F61_03085"/>
<sequence>MIRRQLYITPEIDRALEIEARRQGKSEARLAREILGKELKVKNKSISAADALVRMAQNSFKGPGDLSTNLFDYLYGKKSPNYGPNKPKLTKQEMKNIEFFTDAKLKKTSN</sequence>
<name>A0A1G1V7N5_9BACT</name>
<evidence type="ECO:0000313" key="2">
    <source>
        <dbReference type="Proteomes" id="UP000178272"/>
    </source>
</evidence>
<comment type="caution">
    <text evidence="1">The sequence shown here is derived from an EMBL/GenBank/DDBJ whole genome shotgun (WGS) entry which is preliminary data.</text>
</comment>
<evidence type="ECO:0008006" key="3">
    <source>
        <dbReference type="Google" id="ProtNLM"/>
    </source>
</evidence>
<proteinExistence type="predicted"/>
<gene>
    <name evidence="1" type="ORF">A3F61_03085</name>
</gene>